<dbReference type="AlphaFoldDB" id="A0A9P8TI09"/>
<feature type="region of interest" description="Disordered" evidence="1">
    <location>
        <begin position="41"/>
        <end position="60"/>
    </location>
</feature>
<gene>
    <name evidence="3" type="ORF">WICMUC_001051</name>
</gene>
<dbReference type="SUPFAM" id="SSF46938">
    <property type="entry name" value="CRAL/TRIO N-terminal domain"/>
    <property type="match status" value="1"/>
</dbReference>
<name>A0A9P8TI09_9ASCO</name>
<dbReference type="InterPro" id="IPR001251">
    <property type="entry name" value="CRAL-TRIO_dom"/>
</dbReference>
<dbReference type="Gene3D" id="3.40.525.10">
    <property type="entry name" value="CRAL-TRIO lipid binding domain"/>
    <property type="match status" value="1"/>
</dbReference>
<accession>A0A9P8TI09</accession>
<dbReference type="InterPro" id="IPR036865">
    <property type="entry name" value="CRAL-TRIO_dom_sf"/>
</dbReference>
<feature type="domain" description="CRAL-TRIO" evidence="2">
    <location>
        <begin position="198"/>
        <end position="341"/>
    </location>
</feature>
<dbReference type="Pfam" id="PF00650">
    <property type="entry name" value="CRAL_TRIO"/>
    <property type="match status" value="1"/>
</dbReference>
<dbReference type="Proteomes" id="UP000769528">
    <property type="component" value="Unassembled WGS sequence"/>
</dbReference>
<evidence type="ECO:0000313" key="3">
    <source>
        <dbReference type="EMBL" id="KAH3679370.1"/>
    </source>
</evidence>
<proteinExistence type="predicted"/>
<dbReference type="OrthoDB" id="43460at2759"/>
<dbReference type="CDD" id="cd00170">
    <property type="entry name" value="SEC14"/>
    <property type="match status" value="1"/>
</dbReference>
<feature type="region of interest" description="Disordered" evidence="1">
    <location>
        <begin position="73"/>
        <end position="94"/>
    </location>
</feature>
<dbReference type="InterPro" id="IPR036273">
    <property type="entry name" value="CRAL/TRIO_N_dom_sf"/>
</dbReference>
<reference evidence="3" key="1">
    <citation type="journal article" date="2021" name="Open Biol.">
        <title>Shared evolutionary footprints suggest mitochondrial oxidative damage underlies multiple complex I losses in fungi.</title>
        <authorList>
            <person name="Schikora-Tamarit M.A."/>
            <person name="Marcet-Houben M."/>
            <person name="Nosek J."/>
            <person name="Gabaldon T."/>
        </authorList>
    </citation>
    <scope>NUCLEOTIDE SEQUENCE</scope>
    <source>
        <strain evidence="3">CBS6341</strain>
    </source>
</reference>
<evidence type="ECO:0000256" key="1">
    <source>
        <dbReference type="SAM" id="MobiDB-lite"/>
    </source>
</evidence>
<evidence type="ECO:0000313" key="4">
    <source>
        <dbReference type="Proteomes" id="UP000769528"/>
    </source>
</evidence>
<organism evidence="3 4">
    <name type="scientific">Wickerhamomyces mucosus</name>
    <dbReference type="NCBI Taxonomy" id="1378264"/>
    <lineage>
        <taxon>Eukaryota</taxon>
        <taxon>Fungi</taxon>
        <taxon>Dikarya</taxon>
        <taxon>Ascomycota</taxon>
        <taxon>Saccharomycotina</taxon>
        <taxon>Saccharomycetes</taxon>
        <taxon>Phaffomycetales</taxon>
        <taxon>Wickerhamomycetaceae</taxon>
        <taxon>Wickerhamomyces</taxon>
    </lineage>
</organism>
<evidence type="ECO:0000259" key="2">
    <source>
        <dbReference type="PROSITE" id="PS50191"/>
    </source>
</evidence>
<feature type="compositionally biased region" description="Polar residues" evidence="1">
    <location>
        <begin position="41"/>
        <end position="53"/>
    </location>
</feature>
<dbReference type="PROSITE" id="PS50191">
    <property type="entry name" value="CRAL_TRIO"/>
    <property type="match status" value="1"/>
</dbReference>
<sequence length="433" mass="50537">MSEIPPGRFQTLTKSEEQTLKEVWYHLLKFWGTPVTLPTNFKRTDTTTSSQIDENNNETNKNKRKIFAKFRKNHSKQKSIDNDEDNNLTSTRSRESIESNYSHKIIHESFKNLKPEEISTNFWNFLRTDTPDNLILRFIRARKWNSDKSLAMLANTLHWRLKDSKVDDIINQGDLEPFQNGEDGFALQLKLSKAYCRGQDKLNRPIVHIRPRLHNPKDQSLKDIEKYTLLVIEEVRLLLKEPIDSASILFDLSDFSMSNMDYAPVKFMIGVFESHYPESLGKLLIHKAPWIFPPIWNIIKNWLDPVVAGKISFTKNVKDLENFIPLNYIPKSLGGNDEFEPNFIQGSSNDDLLLKDESTKLKIQNERQLIIEEFIVATISWIESENEEQSDKFKIQKVKLGEKLALNYIELDPYIRSRNYYDRIGALKLGINI</sequence>
<dbReference type="PANTHER" id="PTHR46590">
    <property type="entry name" value="PHOSPHATIDYLINOSITOL TRANSFER PROTEIN CSR1-RELATED"/>
    <property type="match status" value="1"/>
</dbReference>
<reference evidence="3" key="2">
    <citation type="submission" date="2021-01" db="EMBL/GenBank/DDBJ databases">
        <authorList>
            <person name="Schikora-Tamarit M.A."/>
        </authorList>
    </citation>
    <scope>NUCLEOTIDE SEQUENCE</scope>
    <source>
        <strain evidence="3">CBS6341</strain>
    </source>
</reference>
<dbReference type="Pfam" id="PF03765">
    <property type="entry name" value="CRAL_TRIO_N"/>
    <property type="match status" value="1"/>
</dbReference>
<keyword evidence="4" id="KW-1185">Reference proteome</keyword>
<dbReference type="InterPro" id="IPR011074">
    <property type="entry name" value="CRAL/TRIO_N_dom"/>
</dbReference>
<dbReference type="SMART" id="SM00516">
    <property type="entry name" value="SEC14"/>
    <property type="match status" value="1"/>
</dbReference>
<comment type="caution">
    <text evidence="3">The sequence shown here is derived from an EMBL/GenBank/DDBJ whole genome shotgun (WGS) entry which is preliminary data.</text>
</comment>
<dbReference type="PANTHER" id="PTHR46590:SF1">
    <property type="entry name" value="PHOSPHATIDYLINOSITOL TRANSFER PROTEIN CSR1"/>
    <property type="match status" value="1"/>
</dbReference>
<dbReference type="SMART" id="SM01100">
    <property type="entry name" value="CRAL_TRIO_N"/>
    <property type="match status" value="1"/>
</dbReference>
<dbReference type="SUPFAM" id="SSF52087">
    <property type="entry name" value="CRAL/TRIO domain"/>
    <property type="match status" value="1"/>
</dbReference>
<protein>
    <recommendedName>
        <fullName evidence="2">CRAL-TRIO domain-containing protein</fullName>
    </recommendedName>
</protein>
<dbReference type="InterPro" id="IPR052432">
    <property type="entry name" value="PITP/CRAL-TRIO"/>
</dbReference>
<dbReference type="EMBL" id="JAEUBF010000320">
    <property type="protein sequence ID" value="KAH3679370.1"/>
    <property type="molecule type" value="Genomic_DNA"/>
</dbReference>